<dbReference type="PATRIC" id="fig|570277.3.peg.4632"/>
<evidence type="ECO:0000313" key="1">
    <source>
        <dbReference type="EMBL" id="AMO58234.1"/>
    </source>
</evidence>
<name>A0A142BHK8_9GAMM</name>
<reference evidence="1 2" key="1">
    <citation type="journal article" date="2016" name="Front. Microbiol.">
        <title>Genomic Insight into the Host-Endosymbiont Relationship of Endozoicomonas montiporae CL-33(T) with its Coral Host.</title>
        <authorList>
            <person name="Ding J.-Y."/>
            <person name="Shiu J.-H."/>
            <person name="Chen W.-M."/>
            <person name="Chiang Y.-R."/>
            <person name="Tang S.-L."/>
        </authorList>
    </citation>
    <scope>NUCLEOTIDE SEQUENCE [LARGE SCALE GENOMIC DNA]</scope>
    <source>
        <strain evidence="1 2">CL-33</strain>
    </source>
</reference>
<dbReference type="STRING" id="570277.EZMO1_4317"/>
<proteinExistence type="predicted"/>
<dbReference type="OrthoDB" id="8849052at2"/>
<dbReference type="RefSeq" id="WP_034878384.1">
    <property type="nucleotide sequence ID" value="NZ_CP013251.1"/>
</dbReference>
<dbReference type="AlphaFoldDB" id="A0A142BHK8"/>
<evidence type="ECO:0000313" key="2">
    <source>
        <dbReference type="Proteomes" id="UP000071065"/>
    </source>
</evidence>
<protein>
    <submittedName>
        <fullName evidence="1">Uncharacterized protein</fullName>
    </submittedName>
</protein>
<dbReference type="Proteomes" id="UP000071065">
    <property type="component" value="Chromosome"/>
</dbReference>
<gene>
    <name evidence="1" type="ORF">EZMO1_4317</name>
</gene>
<accession>A0A142BHK8</accession>
<dbReference type="KEGG" id="emp:EZMO1_4317"/>
<organism evidence="1 2">
    <name type="scientific">Endozoicomonas montiporae CL-33</name>
    <dbReference type="NCBI Taxonomy" id="570277"/>
    <lineage>
        <taxon>Bacteria</taxon>
        <taxon>Pseudomonadati</taxon>
        <taxon>Pseudomonadota</taxon>
        <taxon>Gammaproteobacteria</taxon>
        <taxon>Oceanospirillales</taxon>
        <taxon>Endozoicomonadaceae</taxon>
        <taxon>Endozoicomonas</taxon>
    </lineage>
</organism>
<dbReference type="EMBL" id="CP013251">
    <property type="protein sequence ID" value="AMO58234.1"/>
    <property type="molecule type" value="Genomic_DNA"/>
</dbReference>
<sequence>MKHLGEIRGWRNNNPGNIKHGDPWLGLQSTQTDDVFCQYISPEYGIRAMARILQNYYHRHKLKTLQDIIKRWAPPSENDTDAYIRSVSHRLGLAHDQRLPAGITHILNPLMKAIIHHELGCQPYSDWLIDVGITWEQQGVPHRIIH</sequence>